<dbReference type="Proteomes" id="UP000076871">
    <property type="component" value="Unassembled WGS sequence"/>
</dbReference>
<evidence type="ECO:0000313" key="2">
    <source>
        <dbReference type="EMBL" id="KZT12660.1"/>
    </source>
</evidence>
<protein>
    <recommendedName>
        <fullName evidence="1">Cyclin N-terminal domain-containing protein</fullName>
    </recommendedName>
</protein>
<dbReference type="CDD" id="cd20557">
    <property type="entry name" value="CYCLIN_ScPCL1-like"/>
    <property type="match status" value="1"/>
</dbReference>
<dbReference type="GO" id="GO:0000307">
    <property type="term" value="C:cyclin-dependent protein kinase holoenzyme complex"/>
    <property type="evidence" value="ECO:0007669"/>
    <property type="project" value="TreeGrafter"/>
</dbReference>
<dbReference type="InParanoid" id="A0A165I6J9"/>
<proteinExistence type="predicted"/>
<dbReference type="GO" id="GO:0019901">
    <property type="term" value="F:protein kinase binding"/>
    <property type="evidence" value="ECO:0007669"/>
    <property type="project" value="InterPro"/>
</dbReference>
<dbReference type="GO" id="GO:0005634">
    <property type="term" value="C:nucleus"/>
    <property type="evidence" value="ECO:0007669"/>
    <property type="project" value="TreeGrafter"/>
</dbReference>
<dbReference type="Gene3D" id="1.10.472.10">
    <property type="entry name" value="Cyclin-like"/>
    <property type="match status" value="1"/>
</dbReference>
<dbReference type="InterPro" id="IPR013922">
    <property type="entry name" value="Cyclin_PHO80-like"/>
</dbReference>
<dbReference type="RefSeq" id="XP_040770170.1">
    <property type="nucleotide sequence ID" value="XM_040914047.1"/>
</dbReference>
<dbReference type="Pfam" id="PF00134">
    <property type="entry name" value="Cyclin_N"/>
    <property type="match status" value="1"/>
</dbReference>
<keyword evidence="3" id="KW-1185">Reference proteome</keyword>
<name>A0A165I6J9_9APHY</name>
<dbReference type="SUPFAM" id="SSF47954">
    <property type="entry name" value="Cyclin-like"/>
    <property type="match status" value="1"/>
</dbReference>
<feature type="domain" description="Cyclin N-terminal" evidence="1">
    <location>
        <begin position="56"/>
        <end position="153"/>
    </location>
</feature>
<dbReference type="GO" id="GO:0016538">
    <property type="term" value="F:cyclin-dependent protein serine/threonine kinase regulator activity"/>
    <property type="evidence" value="ECO:0007669"/>
    <property type="project" value="TreeGrafter"/>
</dbReference>
<dbReference type="InterPro" id="IPR036915">
    <property type="entry name" value="Cyclin-like_sf"/>
</dbReference>
<dbReference type="PANTHER" id="PTHR15615:SF108">
    <property type="entry name" value="PROTEIN CNPPD1"/>
    <property type="match status" value="1"/>
</dbReference>
<dbReference type="OrthoDB" id="286814at2759"/>
<dbReference type="AlphaFoldDB" id="A0A165I6J9"/>
<gene>
    <name evidence="2" type="ORF">LAESUDRAFT_808224</name>
</gene>
<dbReference type="GeneID" id="63831075"/>
<reference evidence="2 3" key="1">
    <citation type="journal article" date="2016" name="Mol. Biol. Evol.">
        <title>Comparative Genomics of Early-Diverging Mushroom-Forming Fungi Provides Insights into the Origins of Lignocellulose Decay Capabilities.</title>
        <authorList>
            <person name="Nagy L.G."/>
            <person name="Riley R."/>
            <person name="Tritt A."/>
            <person name="Adam C."/>
            <person name="Daum C."/>
            <person name="Floudas D."/>
            <person name="Sun H."/>
            <person name="Yadav J.S."/>
            <person name="Pangilinan J."/>
            <person name="Larsson K.H."/>
            <person name="Matsuura K."/>
            <person name="Barry K."/>
            <person name="Labutti K."/>
            <person name="Kuo R."/>
            <person name="Ohm R.A."/>
            <person name="Bhattacharya S.S."/>
            <person name="Shirouzu T."/>
            <person name="Yoshinaga Y."/>
            <person name="Martin F.M."/>
            <person name="Grigoriev I.V."/>
            <person name="Hibbett D.S."/>
        </authorList>
    </citation>
    <scope>NUCLEOTIDE SEQUENCE [LARGE SCALE GENOMIC DNA]</scope>
    <source>
        <strain evidence="2 3">93-53</strain>
    </source>
</reference>
<sequence>MGGFDAFRWESSAHDPEIESLASVPVDRLAAHAVDYIMDVVCHDALKTACHHAHNTALLNTLLRRILEDAEVSTAVVLVALSYVKRALVRSVIKARRWQCERMFIGALMLAHKYINDTPFATYFGVYVAGSFKRHELSALERDFLTLIDYDLCPSSEELYAHYDPLMELCVRRPVMLLAQTSLITPPPTPLTPPRIEQITMRTPSTQLTPVYDPPMAFSLCPSCQTQYTIPVVASPKIAILRGRRSTSLEPQPVVDASIERYSSRSSRVYRPYPQARYNCAIIAGDVWQR</sequence>
<dbReference type="InterPro" id="IPR006671">
    <property type="entry name" value="Cyclin_N"/>
</dbReference>
<dbReference type="PANTHER" id="PTHR15615">
    <property type="match status" value="1"/>
</dbReference>
<organism evidence="2 3">
    <name type="scientific">Laetiporus sulphureus 93-53</name>
    <dbReference type="NCBI Taxonomy" id="1314785"/>
    <lineage>
        <taxon>Eukaryota</taxon>
        <taxon>Fungi</taxon>
        <taxon>Dikarya</taxon>
        <taxon>Basidiomycota</taxon>
        <taxon>Agaricomycotina</taxon>
        <taxon>Agaricomycetes</taxon>
        <taxon>Polyporales</taxon>
        <taxon>Laetiporus</taxon>
    </lineage>
</organism>
<accession>A0A165I6J9</accession>
<evidence type="ECO:0000259" key="1">
    <source>
        <dbReference type="Pfam" id="PF00134"/>
    </source>
</evidence>
<dbReference type="EMBL" id="KV427605">
    <property type="protein sequence ID" value="KZT12660.1"/>
    <property type="molecule type" value="Genomic_DNA"/>
</dbReference>
<evidence type="ECO:0000313" key="3">
    <source>
        <dbReference type="Proteomes" id="UP000076871"/>
    </source>
</evidence>
<dbReference type="STRING" id="1314785.A0A165I6J9"/>